<protein>
    <submittedName>
        <fullName evidence="1">Uncharacterized protein</fullName>
    </submittedName>
</protein>
<dbReference type="EMBL" id="GG663377">
    <property type="protein sequence ID" value="EEH03435.1"/>
    <property type="molecule type" value="Genomic_DNA"/>
</dbReference>
<sequence length="153" mass="16703">MGYSCGTKQLEQYQDETGLCSGQREAGPLEQVAIGLHRNIAPTVMGLGIGVLPCLRSAKQHTAAAASASATGTGRNWYPSPNRKLVLSQLEFARLTKLSNGRYFGRYRPGRRRCGRSGCWRLETRAVAVWVDGDVVGDTHKARLGKAGSWRLK</sequence>
<dbReference type="InParanoid" id="C0NYZ5"/>
<dbReference type="AlphaFoldDB" id="C0NYZ5"/>
<organism evidence="1 2">
    <name type="scientific">Ajellomyces capsulatus (strain G186AR / H82 / ATCC MYA-2454 / RMSCC 2432)</name>
    <name type="common">Darling's disease fungus</name>
    <name type="synonym">Histoplasma capsulatum</name>
    <dbReference type="NCBI Taxonomy" id="447093"/>
    <lineage>
        <taxon>Eukaryota</taxon>
        <taxon>Fungi</taxon>
        <taxon>Dikarya</taxon>
        <taxon>Ascomycota</taxon>
        <taxon>Pezizomycotina</taxon>
        <taxon>Eurotiomycetes</taxon>
        <taxon>Eurotiomycetidae</taxon>
        <taxon>Onygenales</taxon>
        <taxon>Ajellomycetaceae</taxon>
        <taxon>Histoplasma</taxon>
    </lineage>
</organism>
<gene>
    <name evidence="1" type="ORF">HCBG_08375</name>
</gene>
<name>C0NYZ5_AJECG</name>
<accession>C0NYZ5</accession>
<reference evidence="1" key="1">
    <citation type="submission" date="2009-02" db="EMBL/GenBank/DDBJ databases">
        <title>The Genome Sequence of Ajellomyces capsulatus strain G186AR.</title>
        <authorList>
            <consortium name="The Broad Institute Genome Sequencing Platform"/>
            <person name="Champion M."/>
            <person name="Cuomo C."/>
            <person name="Ma L.-J."/>
            <person name="Henn M.R."/>
            <person name="Sil A."/>
            <person name="Goldman B."/>
            <person name="Young S.K."/>
            <person name="Kodira C.D."/>
            <person name="Zeng Q."/>
            <person name="Koehrsen M."/>
            <person name="Alvarado L."/>
            <person name="Berlin A."/>
            <person name="Borenstein D."/>
            <person name="Chen Z."/>
            <person name="Engels R."/>
            <person name="Freedman E."/>
            <person name="Gellesch M."/>
            <person name="Goldberg J."/>
            <person name="Griggs A."/>
            <person name="Gujja S."/>
            <person name="Heiman D."/>
            <person name="Hepburn T."/>
            <person name="Howarth C."/>
            <person name="Jen D."/>
            <person name="Larson L."/>
            <person name="Lewis B."/>
            <person name="Mehta T."/>
            <person name="Park D."/>
            <person name="Pearson M."/>
            <person name="Roberts A."/>
            <person name="Saif S."/>
            <person name="Shea T."/>
            <person name="Shenoy N."/>
            <person name="Sisk P."/>
            <person name="Stolte C."/>
            <person name="Sykes S."/>
            <person name="Walk T."/>
            <person name="White J."/>
            <person name="Yandava C."/>
            <person name="Klein B."/>
            <person name="McEwen J.G."/>
            <person name="Puccia R."/>
            <person name="Goldman G.H."/>
            <person name="Felipe M.S."/>
            <person name="Nino-Vega G."/>
            <person name="San-Blas G."/>
            <person name="Taylor J."/>
            <person name="Mendoza L."/>
            <person name="Galagan J."/>
            <person name="Nusbaum C."/>
            <person name="Birren B."/>
        </authorList>
    </citation>
    <scope>NUCLEOTIDE SEQUENCE</scope>
    <source>
        <strain evidence="1">G186AR</strain>
    </source>
</reference>
<keyword evidence="2" id="KW-1185">Reference proteome</keyword>
<proteinExistence type="predicted"/>
<evidence type="ECO:0000313" key="1">
    <source>
        <dbReference type="EMBL" id="EEH03435.1"/>
    </source>
</evidence>
<dbReference type="RefSeq" id="XP_045283916.1">
    <property type="nucleotide sequence ID" value="XM_045435424.1"/>
</dbReference>
<dbReference type="Proteomes" id="UP000001631">
    <property type="component" value="Unassembled WGS sequence"/>
</dbReference>
<dbReference type="GeneID" id="69041391"/>
<dbReference type="HOGENOM" id="CLU_1712751_0_0_1"/>
<evidence type="ECO:0000313" key="2">
    <source>
        <dbReference type="Proteomes" id="UP000001631"/>
    </source>
</evidence>